<dbReference type="Proteomes" id="UP001230649">
    <property type="component" value="Unassembled WGS sequence"/>
</dbReference>
<accession>A0ACC2WSG4</accession>
<evidence type="ECO:0000313" key="1">
    <source>
        <dbReference type="EMBL" id="KAJ9114104.1"/>
    </source>
</evidence>
<keyword evidence="2" id="KW-1185">Reference proteome</keyword>
<evidence type="ECO:0000313" key="2">
    <source>
        <dbReference type="Proteomes" id="UP001230649"/>
    </source>
</evidence>
<organism evidence="1 2">
    <name type="scientific">Naganishia adeliensis</name>
    <dbReference type="NCBI Taxonomy" id="92952"/>
    <lineage>
        <taxon>Eukaryota</taxon>
        <taxon>Fungi</taxon>
        <taxon>Dikarya</taxon>
        <taxon>Basidiomycota</taxon>
        <taxon>Agaricomycotina</taxon>
        <taxon>Tremellomycetes</taxon>
        <taxon>Filobasidiales</taxon>
        <taxon>Filobasidiaceae</taxon>
        <taxon>Naganishia</taxon>
    </lineage>
</organism>
<gene>
    <name evidence="1" type="ORF">QFC20_001620</name>
</gene>
<name>A0ACC2WSG4_9TREE</name>
<comment type="caution">
    <text evidence="1">The sequence shown here is derived from an EMBL/GenBank/DDBJ whole genome shotgun (WGS) entry which is preliminary data.</text>
</comment>
<reference evidence="1" key="1">
    <citation type="submission" date="2023-04" db="EMBL/GenBank/DDBJ databases">
        <title>Draft Genome sequencing of Naganishia species isolated from polar environments using Oxford Nanopore Technology.</title>
        <authorList>
            <person name="Leo P."/>
            <person name="Venkateswaran K."/>
        </authorList>
    </citation>
    <scope>NUCLEOTIDE SEQUENCE</scope>
    <source>
        <strain evidence="1">MNA-CCFEE 5262</strain>
    </source>
</reference>
<sequence length="311" mass="33780">MTILVGVGSDTGHQLGNRWTVQGEQDVPVWWKKRDDGRSRVSVEEVSGKDGSRSGGIGDLGRGIGQEASLRNKNSSRSYQGLDEVRTTPHGWSSDACAPISDGEWGEEGDYGGLPADLSELMVVDDDKAENWWNTGVDVDVPENEKDAWYAPGLETSESGFTITLPPSSEAGSPDEHDLLSESDTDHPRIISGMEIVLDSARDSHADLAESPPLPQKDMFTPLSPALSPEPSPSTMHTTESLDMHLANTQTPTNDTLFTSFSAIRLNTPRKRQHSDDTAQEANTDGTLDAHKFESADHEAHPKKKRPPGVE</sequence>
<protein>
    <submittedName>
        <fullName evidence="1">Uncharacterized protein</fullName>
    </submittedName>
</protein>
<dbReference type="EMBL" id="JASBWS010000010">
    <property type="protein sequence ID" value="KAJ9114104.1"/>
    <property type="molecule type" value="Genomic_DNA"/>
</dbReference>
<proteinExistence type="predicted"/>